<dbReference type="CDD" id="cd11304">
    <property type="entry name" value="Cadherin_repeat"/>
    <property type="match status" value="9"/>
</dbReference>
<dbReference type="EMBL" id="VCAZ01000004">
    <property type="protein sequence ID" value="TSK18033.1"/>
    <property type="molecule type" value="Genomic_DNA"/>
</dbReference>
<proteinExistence type="predicted"/>
<evidence type="ECO:0000256" key="1">
    <source>
        <dbReference type="ARBA" id="ARBA00004162"/>
    </source>
</evidence>
<dbReference type="SUPFAM" id="SSF49313">
    <property type="entry name" value="Cadherin-like"/>
    <property type="match status" value="11"/>
</dbReference>
<dbReference type="FunFam" id="2.60.40.60:FF:000092">
    <property type="entry name" value="Protocadherin 8"/>
    <property type="match status" value="1"/>
</dbReference>
<dbReference type="GO" id="GO:0005911">
    <property type="term" value="C:cell-cell junction"/>
    <property type="evidence" value="ECO:0007669"/>
    <property type="project" value="TreeGrafter"/>
</dbReference>
<feature type="domain" description="Cadherin" evidence="15">
    <location>
        <begin position="992"/>
        <end position="1095"/>
    </location>
</feature>
<dbReference type="GO" id="GO:0005886">
    <property type="term" value="C:plasma membrane"/>
    <property type="evidence" value="ECO:0007669"/>
    <property type="project" value="UniProtKB-SubCell"/>
</dbReference>
<dbReference type="GO" id="GO:0009653">
    <property type="term" value="P:anatomical structure morphogenesis"/>
    <property type="evidence" value="ECO:0007669"/>
    <property type="project" value="UniProtKB-ARBA"/>
</dbReference>
<feature type="chain" id="PRO_5021872262" evidence="14">
    <location>
        <begin position="21"/>
        <end position="1464"/>
    </location>
</feature>
<dbReference type="GO" id="GO:0005509">
    <property type="term" value="F:calcium ion binding"/>
    <property type="evidence" value="ECO:0007669"/>
    <property type="project" value="UniProtKB-UniRule"/>
</dbReference>
<evidence type="ECO:0000259" key="15">
    <source>
        <dbReference type="PROSITE" id="PS50268"/>
    </source>
</evidence>
<keyword evidence="4 14" id="KW-0732">Signal</keyword>
<dbReference type="FunFam" id="2.60.40.60:FF:000033">
    <property type="entry name" value="FAT atypical cadherin 1"/>
    <property type="match status" value="1"/>
</dbReference>
<name>A0A556TL17_BAGYA</name>
<keyword evidence="6 11" id="KW-0106">Calcium</keyword>
<dbReference type="PRINTS" id="PR00205">
    <property type="entry name" value="CADHERIN"/>
</dbReference>
<evidence type="ECO:0000256" key="6">
    <source>
        <dbReference type="ARBA" id="ARBA00022837"/>
    </source>
</evidence>
<accession>A0A556TL17</accession>
<comment type="subcellular location">
    <subcellularLocation>
        <location evidence="1">Cell membrane</location>
        <topology evidence="1">Single-pass membrane protein</topology>
    </subcellularLocation>
</comment>
<dbReference type="InterPro" id="IPR002126">
    <property type="entry name" value="Cadherin-like_dom"/>
</dbReference>
<feature type="domain" description="Cadherin" evidence="15">
    <location>
        <begin position="205"/>
        <end position="315"/>
    </location>
</feature>
<feature type="domain" description="Cadherin" evidence="15">
    <location>
        <begin position="103"/>
        <end position="204"/>
    </location>
</feature>
<evidence type="ECO:0000256" key="2">
    <source>
        <dbReference type="ARBA" id="ARBA00022475"/>
    </source>
</evidence>
<protein>
    <submittedName>
        <fullName evidence="16">Protocadherin Fat 4</fullName>
    </submittedName>
</protein>
<feature type="domain" description="Cadherin" evidence="15">
    <location>
        <begin position="316"/>
        <end position="418"/>
    </location>
</feature>
<feature type="compositionally biased region" description="Polar residues" evidence="12">
    <location>
        <begin position="1445"/>
        <end position="1454"/>
    </location>
</feature>
<dbReference type="PANTHER" id="PTHR24025">
    <property type="entry name" value="DESMOGLEIN FAMILY MEMBER"/>
    <property type="match status" value="1"/>
</dbReference>
<dbReference type="PANTHER" id="PTHR24025:SF23">
    <property type="entry name" value="NEURAL-CADHERIN"/>
    <property type="match status" value="1"/>
</dbReference>
<feature type="domain" description="Cadherin" evidence="15">
    <location>
        <begin position="621"/>
        <end position="723"/>
    </location>
</feature>
<keyword evidence="17" id="KW-1185">Reference proteome</keyword>
<dbReference type="OrthoDB" id="6252479at2759"/>
<feature type="domain" description="Cadherin" evidence="15">
    <location>
        <begin position="1097"/>
        <end position="1195"/>
    </location>
</feature>
<dbReference type="PROSITE" id="PS00232">
    <property type="entry name" value="CADHERIN_1"/>
    <property type="match status" value="4"/>
</dbReference>
<feature type="domain" description="Cadherin" evidence="15">
    <location>
        <begin position="419"/>
        <end position="620"/>
    </location>
</feature>
<keyword evidence="9 13" id="KW-0472">Membrane</keyword>
<keyword evidence="3 13" id="KW-0812">Transmembrane</keyword>
<evidence type="ECO:0000256" key="7">
    <source>
        <dbReference type="ARBA" id="ARBA00022889"/>
    </source>
</evidence>
<evidence type="ECO:0000313" key="16">
    <source>
        <dbReference type="EMBL" id="TSK18033.1"/>
    </source>
</evidence>
<feature type="region of interest" description="Disordered" evidence="12">
    <location>
        <begin position="1428"/>
        <end position="1464"/>
    </location>
</feature>
<evidence type="ECO:0000313" key="17">
    <source>
        <dbReference type="Proteomes" id="UP000319801"/>
    </source>
</evidence>
<keyword evidence="8 13" id="KW-1133">Transmembrane helix</keyword>
<gene>
    <name evidence="16" type="ORF">Baya_1413</name>
</gene>
<evidence type="ECO:0000256" key="10">
    <source>
        <dbReference type="ARBA" id="ARBA00023180"/>
    </source>
</evidence>
<evidence type="ECO:0000256" key="11">
    <source>
        <dbReference type="PROSITE-ProRule" id="PRU00043"/>
    </source>
</evidence>
<dbReference type="Pfam" id="PF00028">
    <property type="entry name" value="Cadherin"/>
    <property type="match status" value="8"/>
</dbReference>
<keyword evidence="5" id="KW-0677">Repeat</keyword>
<keyword evidence="7" id="KW-0130">Cell adhesion</keyword>
<dbReference type="SMART" id="SM00112">
    <property type="entry name" value="CA"/>
    <property type="match status" value="10"/>
</dbReference>
<dbReference type="FunFam" id="2.60.40.60:FF:000021">
    <property type="entry name" value="FAT atypical cadherin 1"/>
    <property type="match status" value="1"/>
</dbReference>
<feature type="domain" description="Cadherin" evidence="15">
    <location>
        <begin position="724"/>
        <end position="830"/>
    </location>
</feature>
<evidence type="ECO:0000256" key="5">
    <source>
        <dbReference type="ARBA" id="ARBA00022737"/>
    </source>
</evidence>
<dbReference type="FunFam" id="2.60.40.60:FF:000116">
    <property type="entry name" value="Dachsous cadherin-related 2"/>
    <property type="match status" value="1"/>
</dbReference>
<dbReference type="GO" id="GO:0007163">
    <property type="term" value="P:establishment or maintenance of cell polarity"/>
    <property type="evidence" value="ECO:0007669"/>
    <property type="project" value="UniProtKB-ARBA"/>
</dbReference>
<evidence type="ECO:0000256" key="8">
    <source>
        <dbReference type="ARBA" id="ARBA00022989"/>
    </source>
</evidence>
<evidence type="ECO:0000256" key="3">
    <source>
        <dbReference type="ARBA" id="ARBA00022692"/>
    </source>
</evidence>
<dbReference type="InterPro" id="IPR015919">
    <property type="entry name" value="Cadherin-like_sf"/>
</dbReference>
<evidence type="ECO:0000256" key="9">
    <source>
        <dbReference type="ARBA" id="ARBA00023136"/>
    </source>
</evidence>
<keyword evidence="10" id="KW-0325">Glycoprotein</keyword>
<feature type="compositionally biased region" description="Basic and acidic residues" evidence="12">
    <location>
        <begin position="1428"/>
        <end position="1439"/>
    </location>
</feature>
<feature type="signal peptide" evidence="14">
    <location>
        <begin position="1"/>
        <end position="20"/>
    </location>
</feature>
<dbReference type="PROSITE" id="PS50268">
    <property type="entry name" value="CADHERIN_2"/>
    <property type="match status" value="9"/>
</dbReference>
<dbReference type="InterPro" id="IPR020894">
    <property type="entry name" value="Cadherin_CS"/>
</dbReference>
<dbReference type="InterPro" id="IPR050971">
    <property type="entry name" value="Cadherin-domain_protein"/>
</dbReference>
<dbReference type="Gene3D" id="2.60.40.60">
    <property type="entry name" value="Cadherins"/>
    <property type="match status" value="13"/>
</dbReference>
<feature type="transmembrane region" description="Helical" evidence="13">
    <location>
        <begin position="1375"/>
        <end position="1399"/>
    </location>
</feature>
<organism evidence="16 17">
    <name type="scientific">Bagarius yarrelli</name>
    <name type="common">Goonch</name>
    <name type="synonym">Bagrus yarrelli</name>
    <dbReference type="NCBI Taxonomy" id="175774"/>
    <lineage>
        <taxon>Eukaryota</taxon>
        <taxon>Metazoa</taxon>
        <taxon>Chordata</taxon>
        <taxon>Craniata</taxon>
        <taxon>Vertebrata</taxon>
        <taxon>Euteleostomi</taxon>
        <taxon>Actinopterygii</taxon>
        <taxon>Neopterygii</taxon>
        <taxon>Teleostei</taxon>
        <taxon>Ostariophysi</taxon>
        <taxon>Siluriformes</taxon>
        <taxon>Sisoridae</taxon>
        <taxon>Sisorinae</taxon>
        <taxon>Bagarius</taxon>
    </lineage>
</organism>
<dbReference type="GO" id="GO:0007156">
    <property type="term" value="P:homophilic cell adhesion via plasma membrane adhesion molecules"/>
    <property type="evidence" value="ECO:0007669"/>
    <property type="project" value="InterPro"/>
</dbReference>
<evidence type="ECO:0000256" key="14">
    <source>
        <dbReference type="SAM" id="SignalP"/>
    </source>
</evidence>
<feature type="domain" description="Cadherin" evidence="15">
    <location>
        <begin position="831"/>
        <end position="990"/>
    </location>
</feature>
<evidence type="ECO:0000256" key="4">
    <source>
        <dbReference type="ARBA" id="ARBA00022729"/>
    </source>
</evidence>
<evidence type="ECO:0000256" key="12">
    <source>
        <dbReference type="SAM" id="MobiDB-lite"/>
    </source>
</evidence>
<dbReference type="FunFam" id="2.60.40.60:FF:000020">
    <property type="entry name" value="Dachsous cadherin-related 1b"/>
    <property type="match status" value="2"/>
</dbReference>
<comment type="caution">
    <text evidence="16">The sequence shown here is derived from an EMBL/GenBank/DDBJ whole genome shotgun (WGS) entry which is preliminary data.</text>
</comment>
<keyword evidence="2" id="KW-1003">Cell membrane</keyword>
<sequence>MNVFFSALVLVYVCVHTVQTAIGSSAINCASGSSLNVGYTAENFEGDVEKLTGITPEDNLRLEAHLFPSGGLLYYSVTCGSTGFKNIRNLQVVDINDNAPVFEQKLYTSVVSETEAVGFQVLKVRAVDADVSSENSRVTYSIIPSAPTEFEVRNDGTIRLLSQLNYNIANVYNFTVKASDIGDLFDTTTVTINVQDFDNMNPYFDHALYQASIPENQISNLTEVTPEAIKAQDGDTGINEPVVYSITKVTPVEYKTYFNIDQNTGVISVTVSLDREKIENIMLQIQAAQVNDDTKTASAVVLVTVEDVDDNAPAFDQSEYAAVIPENSPRDYFIFLAKVTDLDQGGFMGTLRLVPDTVPFSIDSDGSVRVKTSAELDRETTPGFEFQIEAIENPPSTHSTTANVTIILSDENDNTPVFRSGKYEGKVSRDQTVGMLVVKVEATDLDEGPNGEIRYFIDFGNEEGYFNINENTGEIFINKTVPLLENQILQFFLYVIARDGGSVSRTSSVLVDIKAPGDSHPQFLQKTYQGKVEEEQEAGTEIVKVTFLSVSPSVPVMLTIETEADKFDIDHLGMLTTKVKLDHELQKNYTVLLSISDGTNRDEASVYIDILDINDNSPTFVSSSIAIDLQEDTAIGANVTQVEATDADSGLNAEIWYSLEGSAGMFSINPKTGLIVVAAALDRETQDKYNLIVVAQDQGRPPLLSTTSVVVTLTDVNDNAPIFTTQSYEASVLENATVGMSVIGVSATDKDDGPNGVVSYYIAKQQPPSPAAFSIDAVSGMISVAEKLDYSKAKKYILEVEGRDGGSPSLTGSAVVVVLVEDVNDKPPKFSKDQYDVAVYENIASGSALVSLEVTDEDKVVAVDQPVGGLSSTALINITVLDVNDNNPQYSEFQNPIYIPEDKTGKVTQIHVTDRDIGLNGEVSLTTPSYNDIFKFDMDGTLVVTGALDREKQETYDVVLVARDYGTPPRQNITTLTIIVTDVNDNAPVFSQPSYSTQVLANDAKKGDLVLTVSATDQDAGNNSVITYRFSEDSEMVELNPETGAITWTRNLSDITEDMHIELLVVAMDYGTPPLNSTATVKIIVRTMQATEVIFFQNSTYYFSVKENEPKETNVGEVKVLIGSQPIEVTYRLTSHTDLFAVDKTGVIKTLRSLDKEEKETYIVTVEATESKTPQNTAETTVVIQVEDVNESPVFEHKTYTAEIFSIAPFRYPVMTVKALDPDVWDKELYYTLQESSSQLGIDSTSGQINVKKSTSENIVVITLNQPVHTVEMKITEMQKSLEKVLGWNVHVISVRGEHRNEIGSRTVKVNANTDISFIAVDTDGVTISAKNVYEKLESESESLNIELEKVFGSDVELEALERENVEQENSSNTAAIVLGVMLALSLIALITLVVVGVIKFKKIKYADSNEERFNIGKPENLNMINKAEKHQKQRRPTETRTSPRHSNSYQSEITALRHLAEKN</sequence>
<evidence type="ECO:0000256" key="13">
    <source>
        <dbReference type="SAM" id="Phobius"/>
    </source>
</evidence>
<reference evidence="16 17" key="1">
    <citation type="journal article" date="2019" name="Genome Biol. Evol.">
        <title>Whole-Genome Sequencing of the Giant Devil Catfish, Bagarius yarrelli.</title>
        <authorList>
            <person name="Jiang W."/>
            <person name="Lv Y."/>
            <person name="Cheng L."/>
            <person name="Yang K."/>
            <person name="Chao B."/>
            <person name="Wang X."/>
            <person name="Li Y."/>
            <person name="Pan X."/>
            <person name="You X."/>
            <person name="Zhang Y."/>
            <person name="Yang J."/>
            <person name="Li J."/>
            <person name="Zhang X."/>
            <person name="Liu S."/>
            <person name="Sun C."/>
            <person name="Yang J."/>
            <person name="Shi Q."/>
        </authorList>
    </citation>
    <scope>NUCLEOTIDE SEQUENCE [LARGE SCALE GENOMIC DNA]</scope>
    <source>
        <strain evidence="16">JWS20170419001</strain>
        <tissue evidence="16">Muscle</tissue>
    </source>
</reference>
<dbReference type="Proteomes" id="UP000319801">
    <property type="component" value="Unassembled WGS sequence"/>
</dbReference>